<name>A0A8J4VAH6_9ROSI</name>
<dbReference type="OrthoDB" id="10362495at2759"/>
<dbReference type="EMBL" id="JRKL02005310">
    <property type="protein sequence ID" value="KAF3950712.1"/>
    <property type="molecule type" value="Genomic_DNA"/>
</dbReference>
<gene>
    <name evidence="1" type="ORF">CMV_023568</name>
</gene>
<evidence type="ECO:0000313" key="1">
    <source>
        <dbReference type="EMBL" id="KAF3950712.1"/>
    </source>
</evidence>
<proteinExistence type="predicted"/>
<reference evidence="1" key="1">
    <citation type="submission" date="2020-03" db="EMBL/GenBank/DDBJ databases">
        <title>Castanea mollissima Vanexum genome sequencing.</title>
        <authorList>
            <person name="Staton M."/>
        </authorList>
    </citation>
    <scope>NUCLEOTIDE SEQUENCE</scope>
    <source>
        <tissue evidence="1">Leaf</tissue>
    </source>
</reference>
<dbReference type="Proteomes" id="UP000737018">
    <property type="component" value="Unassembled WGS sequence"/>
</dbReference>
<evidence type="ECO:0000313" key="2">
    <source>
        <dbReference type="Proteomes" id="UP000737018"/>
    </source>
</evidence>
<organism evidence="1 2">
    <name type="scientific">Castanea mollissima</name>
    <name type="common">Chinese chestnut</name>
    <dbReference type="NCBI Taxonomy" id="60419"/>
    <lineage>
        <taxon>Eukaryota</taxon>
        <taxon>Viridiplantae</taxon>
        <taxon>Streptophyta</taxon>
        <taxon>Embryophyta</taxon>
        <taxon>Tracheophyta</taxon>
        <taxon>Spermatophyta</taxon>
        <taxon>Magnoliopsida</taxon>
        <taxon>eudicotyledons</taxon>
        <taxon>Gunneridae</taxon>
        <taxon>Pentapetalae</taxon>
        <taxon>rosids</taxon>
        <taxon>fabids</taxon>
        <taxon>Fagales</taxon>
        <taxon>Fagaceae</taxon>
        <taxon>Castanea</taxon>
    </lineage>
</organism>
<keyword evidence="2" id="KW-1185">Reference proteome</keyword>
<sequence>MKKCNKSTAKAKYTREGSTQFQALNFFKKATLSCCLMVRGSIGNPNFFLRSRFFSCLLPEMRFYIQKLVGNGPRLLESLIECILEGCSGPILLQCMEYKNRPEFLISKVSQYYNYVVWHG</sequence>
<accession>A0A8J4VAH6</accession>
<dbReference type="AlphaFoldDB" id="A0A8J4VAH6"/>
<protein>
    <submittedName>
        <fullName evidence="1">Uncharacterized protein</fullName>
    </submittedName>
</protein>
<comment type="caution">
    <text evidence="1">The sequence shown here is derived from an EMBL/GenBank/DDBJ whole genome shotgun (WGS) entry which is preliminary data.</text>
</comment>